<organism evidence="1 2">
    <name type="scientific">Armadillidium nasatum</name>
    <dbReference type="NCBI Taxonomy" id="96803"/>
    <lineage>
        <taxon>Eukaryota</taxon>
        <taxon>Metazoa</taxon>
        <taxon>Ecdysozoa</taxon>
        <taxon>Arthropoda</taxon>
        <taxon>Crustacea</taxon>
        <taxon>Multicrustacea</taxon>
        <taxon>Malacostraca</taxon>
        <taxon>Eumalacostraca</taxon>
        <taxon>Peracarida</taxon>
        <taxon>Isopoda</taxon>
        <taxon>Oniscidea</taxon>
        <taxon>Crinocheta</taxon>
        <taxon>Armadillidiidae</taxon>
        <taxon>Armadillidium</taxon>
    </lineage>
</organism>
<proteinExistence type="predicted"/>
<evidence type="ECO:0000313" key="1">
    <source>
        <dbReference type="EMBL" id="KAB7505221.1"/>
    </source>
</evidence>
<evidence type="ECO:0000313" key="2">
    <source>
        <dbReference type="Proteomes" id="UP000326759"/>
    </source>
</evidence>
<protein>
    <submittedName>
        <fullName evidence="1">Uncharacterized protein</fullName>
    </submittedName>
</protein>
<keyword evidence="2" id="KW-1185">Reference proteome</keyword>
<dbReference type="AlphaFoldDB" id="A0A5N5TFF7"/>
<dbReference type="Proteomes" id="UP000326759">
    <property type="component" value="Unassembled WGS sequence"/>
</dbReference>
<accession>A0A5N5TFF7</accession>
<sequence length="32" mass="3943">MFLFEYLPFMMEQTSRQNILATFGLMKKIHLY</sequence>
<name>A0A5N5TFF7_9CRUS</name>
<comment type="caution">
    <text evidence="1">The sequence shown here is derived from an EMBL/GenBank/DDBJ whole genome shotgun (WGS) entry which is preliminary data.</text>
</comment>
<gene>
    <name evidence="1" type="ORF">Anas_06207</name>
</gene>
<reference evidence="1 2" key="1">
    <citation type="journal article" date="2019" name="PLoS Biol.">
        <title>Sex chromosomes control vertical transmission of feminizing Wolbachia symbionts in an isopod.</title>
        <authorList>
            <person name="Becking T."/>
            <person name="Chebbi M.A."/>
            <person name="Giraud I."/>
            <person name="Moumen B."/>
            <person name="Laverre T."/>
            <person name="Caubet Y."/>
            <person name="Peccoud J."/>
            <person name="Gilbert C."/>
            <person name="Cordaux R."/>
        </authorList>
    </citation>
    <scope>NUCLEOTIDE SEQUENCE [LARGE SCALE GENOMIC DNA]</scope>
    <source>
        <strain evidence="1">ANa2</strain>
        <tissue evidence="1">Whole body excluding digestive tract and cuticle</tissue>
    </source>
</reference>
<dbReference type="EMBL" id="SEYY01001585">
    <property type="protein sequence ID" value="KAB7505221.1"/>
    <property type="molecule type" value="Genomic_DNA"/>
</dbReference>